<gene>
    <name evidence="2" type="ORF">A2731_01285</name>
</gene>
<dbReference type="EMBL" id="MHIC01000021">
    <property type="protein sequence ID" value="OGY44949.1"/>
    <property type="molecule type" value="Genomic_DNA"/>
</dbReference>
<reference evidence="2 3" key="1">
    <citation type="journal article" date="2016" name="Nat. Commun.">
        <title>Thousands of microbial genomes shed light on interconnected biogeochemical processes in an aquifer system.</title>
        <authorList>
            <person name="Anantharaman K."/>
            <person name="Brown C.T."/>
            <person name="Hug L.A."/>
            <person name="Sharon I."/>
            <person name="Castelle C.J."/>
            <person name="Probst A.J."/>
            <person name="Thomas B.C."/>
            <person name="Singh A."/>
            <person name="Wilkins M.J."/>
            <person name="Karaoz U."/>
            <person name="Brodie E.L."/>
            <person name="Williams K.H."/>
            <person name="Hubbard S.S."/>
            <person name="Banfield J.F."/>
        </authorList>
    </citation>
    <scope>NUCLEOTIDE SEQUENCE [LARGE SCALE GENOMIC DNA]</scope>
</reference>
<keyword evidence="1" id="KW-1133">Transmembrane helix</keyword>
<name>A0A1G1XXZ9_9BACT</name>
<keyword evidence="1" id="KW-0812">Transmembrane</keyword>
<evidence type="ECO:0000313" key="2">
    <source>
        <dbReference type="EMBL" id="OGY44949.1"/>
    </source>
</evidence>
<protein>
    <submittedName>
        <fullName evidence="2">Uncharacterized protein</fullName>
    </submittedName>
</protein>
<evidence type="ECO:0000313" key="3">
    <source>
        <dbReference type="Proteomes" id="UP000176241"/>
    </source>
</evidence>
<accession>A0A1G1XXZ9</accession>
<dbReference type="AlphaFoldDB" id="A0A1G1XXZ9"/>
<keyword evidence="1" id="KW-0472">Membrane</keyword>
<dbReference type="STRING" id="1797533.A2731_01285"/>
<feature type="transmembrane region" description="Helical" evidence="1">
    <location>
        <begin position="94"/>
        <end position="114"/>
    </location>
</feature>
<organism evidence="2 3">
    <name type="scientific">Candidatus Buchananbacteria bacterium RIFCSPHIGHO2_01_FULL_39_8</name>
    <dbReference type="NCBI Taxonomy" id="1797533"/>
    <lineage>
        <taxon>Bacteria</taxon>
        <taxon>Candidatus Buchananiibacteriota</taxon>
    </lineage>
</organism>
<dbReference type="Proteomes" id="UP000176241">
    <property type="component" value="Unassembled WGS sequence"/>
</dbReference>
<sequence length="154" mass="18086">MAKINNKKVYPEERRKIDINLSDETKSFTERIDEVRSLVEENLRYTKLLKQSAPQSEVATQKELQKLLQENLKVSKELHEMTKKIKRWVTMQRVWGVVKILIILIPIILGVIYLPPLLQKVLEPYQELLNINQGVNNLDSQNLIEKITNQINQQ</sequence>
<evidence type="ECO:0000256" key="1">
    <source>
        <dbReference type="SAM" id="Phobius"/>
    </source>
</evidence>
<proteinExistence type="predicted"/>
<comment type="caution">
    <text evidence="2">The sequence shown here is derived from an EMBL/GenBank/DDBJ whole genome shotgun (WGS) entry which is preliminary data.</text>
</comment>